<dbReference type="InterPro" id="IPR011043">
    <property type="entry name" value="Gal_Oxase/kelch_b-propeller"/>
</dbReference>
<comment type="caution">
    <text evidence="1">The sequence shown here is derived from an EMBL/GenBank/DDBJ whole genome shotgun (WGS) entry which is preliminary data.</text>
</comment>
<dbReference type="Gene3D" id="2.120.10.80">
    <property type="entry name" value="Kelch-type beta propeller"/>
    <property type="match status" value="2"/>
</dbReference>
<reference evidence="1 2" key="1">
    <citation type="journal article" date="2013" name="Curr. Biol.">
        <title>The Genome of the Foraminiferan Reticulomyxa filosa.</title>
        <authorList>
            <person name="Glockner G."/>
            <person name="Hulsmann N."/>
            <person name="Schleicher M."/>
            <person name="Noegel A.A."/>
            <person name="Eichinger L."/>
            <person name="Gallinger C."/>
            <person name="Pawlowski J."/>
            <person name="Sierra R."/>
            <person name="Euteneuer U."/>
            <person name="Pillet L."/>
            <person name="Moustafa A."/>
            <person name="Platzer M."/>
            <person name="Groth M."/>
            <person name="Szafranski K."/>
            <person name="Schliwa M."/>
        </authorList>
    </citation>
    <scope>NUCLEOTIDE SEQUENCE [LARGE SCALE GENOMIC DNA]</scope>
</reference>
<evidence type="ECO:0000313" key="1">
    <source>
        <dbReference type="EMBL" id="ETO33124.1"/>
    </source>
</evidence>
<evidence type="ECO:0008006" key="3">
    <source>
        <dbReference type="Google" id="ProtNLM"/>
    </source>
</evidence>
<evidence type="ECO:0000313" key="2">
    <source>
        <dbReference type="Proteomes" id="UP000023152"/>
    </source>
</evidence>
<dbReference type="InterPro" id="IPR015915">
    <property type="entry name" value="Kelch-typ_b-propeller"/>
</dbReference>
<dbReference type="Proteomes" id="UP000023152">
    <property type="component" value="Unassembled WGS sequence"/>
</dbReference>
<protein>
    <recommendedName>
        <fullName evidence="3">Kelch motif family protein</fullName>
    </recommendedName>
</protein>
<dbReference type="SUPFAM" id="SSF50965">
    <property type="entry name" value="Galactose oxidase, central domain"/>
    <property type="match status" value="1"/>
</dbReference>
<gene>
    <name evidence="1" type="ORF">RFI_03983</name>
</gene>
<accession>X6P4W6</accession>
<sequence length="369" mass="42911">MYCNVALPTPLRQAQCVLYKDELIICGGALQKDCYSYHTIKNEYKFICKYPTNVKLDGHCVVKLIGNNKNSNEITLLSFGGWIKHTLVMKYVSVWSNDNEMNKSEKSINYNRWVPFTDNKNHPVNIGGYQDSYIGVHALIGGSNNHLLFITYLVNNISVFDLNTFQFIKHDKLPTGYIKDNCFVSKSENGQEMMRTNKEKNNKIYEMLLFCKNTGLSIEYDEDNNTFKSYPISVCDDIAPFYHYAYARINDIILFFGGWSDIKRFASKSVYKYSIQEKKWMAFQNALPSALYNCIAIPNEENTYIHIIGGGYDENSALAIHMKTKVRVWDPLQLSKSEIKFVIQYWIRTSKIKLVWVYDLDKFIFKYSK</sequence>
<name>X6P4W6_RETFI</name>
<organism evidence="1 2">
    <name type="scientific">Reticulomyxa filosa</name>
    <dbReference type="NCBI Taxonomy" id="46433"/>
    <lineage>
        <taxon>Eukaryota</taxon>
        <taxon>Sar</taxon>
        <taxon>Rhizaria</taxon>
        <taxon>Retaria</taxon>
        <taxon>Foraminifera</taxon>
        <taxon>Monothalamids</taxon>
        <taxon>Reticulomyxidae</taxon>
        <taxon>Reticulomyxa</taxon>
    </lineage>
</organism>
<proteinExistence type="predicted"/>
<keyword evidence="2" id="KW-1185">Reference proteome</keyword>
<dbReference type="AlphaFoldDB" id="X6P4W6"/>
<dbReference type="EMBL" id="ASPP01003649">
    <property type="protein sequence ID" value="ETO33124.1"/>
    <property type="molecule type" value="Genomic_DNA"/>
</dbReference>